<dbReference type="GeneID" id="34520947"/>
<evidence type="ECO:0000259" key="1">
    <source>
        <dbReference type="Pfam" id="PF08585"/>
    </source>
</evidence>
<dbReference type="Gene3D" id="2.40.50.770">
    <property type="entry name" value="RecQ-mediated genome instability protein Rmi1, C-terminal domain"/>
    <property type="match status" value="1"/>
</dbReference>
<keyword evidence="3" id="KW-1185">Reference proteome</keyword>
<protein>
    <recommendedName>
        <fullName evidence="1">RecQ mediated genome instability protein 1 OB-fold domain-containing protein</fullName>
    </recommendedName>
</protein>
<dbReference type="RefSeq" id="XP_022459559.1">
    <property type="nucleotide sequence ID" value="XM_022601969.1"/>
</dbReference>
<organism evidence="2 3">
    <name type="scientific">Kuraishia capsulata CBS 1993</name>
    <dbReference type="NCBI Taxonomy" id="1382522"/>
    <lineage>
        <taxon>Eukaryota</taxon>
        <taxon>Fungi</taxon>
        <taxon>Dikarya</taxon>
        <taxon>Ascomycota</taxon>
        <taxon>Saccharomycotina</taxon>
        <taxon>Pichiomycetes</taxon>
        <taxon>Pichiales</taxon>
        <taxon>Pichiaceae</taxon>
        <taxon>Kuraishia</taxon>
    </lineage>
</organism>
<dbReference type="HOGENOM" id="CLU_112152_0_0_1"/>
<evidence type="ECO:0000313" key="3">
    <source>
        <dbReference type="Proteomes" id="UP000019384"/>
    </source>
</evidence>
<dbReference type="Proteomes" id="UP000019384">
    <property type="component" value="Unassembled WGS sequence"/>
</dbReference>
<reference evidence="2" key="2">
    <citation type="submission" date="2014-02" db="EMBL/GenBank/DDBJ databases">
        <title>Complete DNA sequence of /Kuraishia capsulata/ illustrates novel genomic features among budding yeasts (/Saccharomycotina/).</title>
        <authorList>
            <person name="Morales L."/>
            <person name="Noel B."/>
            <person name="Porcel B."/>
            <person name="Marcet-Houben M."/>
            <person name="Hullo M-F."/>
            <person name="Sacerdot C."/>
            <person name="Tekaia F."/>
            <person name="Leh-Louis V."/>
            <person name="Despons L."/>
            <person name="Khanna V."/>
            <person name="Aury J-M."/>
            <person name="Barbe V."/>
            <person name="Couloux A."/>
            <person name="Labadie K."/>
            <person name="Pelletier E."/>
            <person name="Souciet J-L."/>
            <person name="Boekhout T."/>
            <person name="Gabaldon T."/>
            <person name="Wincker P."/>
            <person name="Dujon B."/>
        </authorList>
    </citation>
    <scope>NUCLEOTIDE SEQUENCE</scope>
    <source>
        <strain evidence="2">CBS 1993</strain>
    </source>
</reference>
<proteinExistence type="predicted"/>
<evidence type="ECO:0000313" key="2">
    <source>
        <dbReference type="EMBL" id="CDK27566.1"/>
    </source>
</evidence>
<dbReference type="AlphaFoldDB" id="W6MM33"/>
<gene>
    <name evidence="2" type="ORF">KUCA_T00003544001</name>
</gene>
<feature type="domain" description="RecQ mediated genome instability protein 1 OB-fold" evidence="1">
    <location>
        <begin position="37"/>
        <end position="129"/>
    </location>
</feature>
<dbReference type="Pfam" id="PF08585">
    <property type="entry name" value="RMI1_N_C"/>
    <property type="match status" value="2"/>
</dbReference>
<feature type="domain" description="RecQ mediated genome instability protein 1 OB-fold" evidence="1">
    <location>
        <begin position="154"/>
        <end position="191"/>
    </location>
</feature>
<dbReference type="EMBL" id="HG793128">
    <property type="protein sequence ID" value="CDK27566.1"/>
    <property type="molecule type" value="Genomic_DNA"/>
</dbReference>
<dbReference type="InterPro" id="IPR013894">
    <property type="entry name" value="RMI1_OB"/>
</dbReference>
<dbReference type="InterPro" id="IPR042470">
    <property type="entry name" value="RMI1_N_C_sf"/>
</dbReference>
<sequence length="192" mass="21376">MDFLLADLPKSVPNSLQFGPNVKARSAISNTLSGDFHNFTGVLEKDILFQIVYIVDVCTSKAERDRTANRDVNNVTVDTVRASKMIQSRENRDQKGEIVDTGFKVFKLTLEDSRGNLVYGFEIEPLGFLRQPIRHHGVDPLNGLPRGPIQRSPIRLGSKLIVHKNTRSSLGLLMLSTRNVTFLGGSVDELND</sequence>
<dbReference type="OrthoDB" id="341511at2759"/>
<dbReference type="STRING" id="1382522.W6MM33"/>
<name>W6MM33_9ASCO</name>
<accession>W6MM33</accession>
<reference evidence="2" key="1">
    <citation type="submission" date="2013-12" db="EMBL/GenBank/DDBJ databases">
        <authorList>
            <person name="Genoscope - CEA"/>
        </authorList>
    </citation>
    <scope>NUCLEOTIDE SEQUENCE</scope>
    <source>
        <strain evidence="2">CBS 1993</strain>
    </source>
</reference>